<feature type="chain" id="PRO_5047343155" description="Cytochrome bc1 complex Rieske iron-sulfur subunit" evidence="10">
    <location>
        <begin position="27"/>
        <end position="142"/>
    </location>
</feature>
<dbReference type="PROSITE" id="PS51296">
    <property type="entry name" value="RIESKE"/>
    <property type="match status" value="1"/>
</dbReference>
<keyword evidence="7" id="KW-1015">Disulfide bond</keyword>
<dbReference type="EMBL" id="JBHSMD010000002">
    <property type="protein sequence ID" value="MFC5492480.1"/>
    <property type="molecule type" value="Genomic_DNA"/>
</dbReference>
<protein>
    <recommendedName>
        <fullName evidence="2">Cytochrome bc1 complex Rieske iron-sulfur subunit</fullName>
    </recommendedName>
    <alternativeName>
        <fullName evidence="8">Cytochrome bc1 reductase complex subunit QcrA</fullName>
    </alternativeName>
</protein>
<dbReference type="InterPro" id="IPR005805">
    <property type="entry name" value="Rieske_Fe-S_prot_C"/>
</dbReference>
<dbReference type="PANTHER" id="PTHR10134">
    <property type="entry name" value="CYTOCHROME B-C1 COMPLEX SUBUNIT RIESKE, MITOCHONDRIAL"/>
    <property type="match status" value="1"/>
</dbReference>
<feature type="signal peptide" evidence="10">
    <location>
        <begin position="1"/>
        <end position="26"/>
    </location>
</feature>
<evidence type="ECO:0000256" key="5">
    <source>
        <dbReference type="ARBA" id="ARBA00023004"/>
    </source>
</evidence>
<keyword evidence="5" id="KW-0408">Iron</keyword>
<dbReference type="InterPro" id="IPR006311">
    <property type="entry name" value="TAT_signal"/>
</dbReference>
<proteinExistence type="predicted"/>
<dbReference type="InterPro" id="IPR036922">
    <property type="entry name" value="Rieske_2Fe-2S_sf"/>
</dbReference>
<comment type="caution">
    <text evidence="12">The sequence shown here is derived from an EMBL/GenBank/DDBJ whole genome shotgun (WGS) entry which is preliminary data.</text>
</comment>
<feature type="domain" description="Rieske" evidence="11">
    <location>
        <begin position="49"/>
        <end position="141"/>
    </location>
</feature>
<keyword evidence="6" id="KW-0411">Iron-sulfur</keyword>
<dbReference type="PROSITE" id="PS51257">
    <property type="entry name" value="PROKAR_LIPOPROTEIN"/>
    <property type="match status" value="1"/>
</dbReference>
<comment type="function">
    <text evidence="1">Iron-sulfur subunit of the cytochrome bc1 complex, an essential component of the respiratory electron transport chain required for ATP synthesis. The bc1 complex catalyzes the oxidation of menaquinol and the reduction of cytochrome c in the respiratory chain. The bc1 complex operates through a Q-cycle mechanism that couples electron transfer to generation of the proton gradient that drives ATP synthesis.</text>
</comment>
<evidence type="ECO:0000256" key="7">
    <source>
        <dbReference type="ARBA" id="ARBA00023157"/>
    </source>
</evidence>
<sequence length="142" mass="13946">MSRDGITRRNALTGAATAGVALPLLAACGGGDDDTTANDPGASAGTPGEVLASTSEIPVGGGEIFEDQSVVVTQPTEGEFKCFSAICTHQGCLVSSVKDGAINCTCHGSSFSIEDGSVLGGPAPSALSSVDVTVEGDDISIA</sequence>
<evidence type="ECO:0000256" key="8">
    <source>
        <dbReference type="ARBA" id="ARBA00029586"/>
    </source>
</evidence>
<comment type="cofactor">
    <cofactor evidence="9">
        <name>[2Fe-2S] cluster</name>
        <dbReference type="ChEBI" id="CHEBI:190135"/>
    </cofactor>
</comment>
<evidence type="ECO:0000256" key="2">
    <source>
        <dbReference type="ARBA" id="ARBA00015816"/>
    </source>
</evidence>
<evidence type="ECO:0000313" key="13">
    <source>
        <dbReference type="Proteomes" id="UP001595956"/>
    </source>
</evidence>
<name>A0ABW0MWP0_9ACTN</name>
<dbReference type="RefSeq" id="WP_345170806.1">
    <property type="nucleotide sequence ID" value="NZ_BAABFQ010000003.1"/>
</dbReference>
<dbReference type="SUPFAM" id="SSF50022">
    <property type="entry name" value="ISP domain"/>
    <property type="match status" value="1"/>
</dbReference>
<evidence type="ECO:0000256" key="4">
    <source>
        <dbReference type="ARBA" id="ARBA00022723"/>
    </source>
</evidence>
<evidence type="ECO:0000259" key="11">
    <source>
        <dbReference type="PROSITE" id="PS51296"/>
    </source>
</evidence>
<evidence type="ECO:0000256" key="3">
    <source>
        <dbReference type="ARBA" id="ARBA00022714"/>
    </source>
</evidence>
<keyword evidence="10" id="KW-0732">Signal</keyword>
<dbReference type="Proteomes" id="UP001595956">
    <property type="component" value="Unassembled WGS sequence"/>
</dbReference>
<organism evidence="12 13">
    <name type="scientific">Nocardioides caricicola</name>
    <dbReference type="NCBI Taxonomy" id="634770"/>
    <lineage>
        <taxon>Bacteria</taxon>
        <taxon>Bacillati</taxon>
        <taxon>Actinomycetota</taxon>
        <taxon>Actinomycetes</taxon>
        <taxon>Propionibacteriales</taxon>
        <taxon>Nocardioidaceae</taxon>
        <taxon>Nocardioides</taxon>
    </lineage>
</organism>
<dbReference type="InterPro" id="IPR014349">
    <property type="entry name" value="Rieske_Fe-S_prot"/>
</dbReference>
<dbReference type="Pfam" id="PF00355">
    <property type="entry name" value="Rieske"/>
    <property type="match status" value="1"/>
</dbReference>
<keyword evidence="3" id="KW-0001">2Fe-2S</keyword>
<evidence type="ECO:0000256" key="1">
    <source>
        <dbReference type="ARBA" id="ARBA00002494"/>
    </source>
</evidence>
<evidence type="ECO:0000256" key="10">
    <source>
        <dbReference type="SAM" id="SignalP"/>
    </source>
</evidence>
<keyword evidence="4" id="KW-0479">Metal-binding</keyword>
<dbReference type="PROSITE" id="PS51318">
    <property type="entry name" value="TAT"/>
    <property type="match status" value="1"/>
</dbReference>
<dbReference type="PRINTS" id="PR00162">
    <property type="entry name" value="RIESKE"/>
</dbReference>
<reference evidence="13" key="1">
    <citation type="journal article" date="2019" name="Int. J. Syst. Evol. Microbiol.">
        <title>The Global Catalogue of Microorganisms (GCM) 10K type strain sequencing project: providing services to taxonomists for standard genome sequencing and annotation.</title>
        <authorList>
            <consortium name="The Broad Institute Genomics Platform"/>
            <consortium name="The Broad Institute Genome Sequencing Center for Infectious Disease"/>
            <person name="Wu L."/>
            <person name="Ma J."/>
        </authorList>
    </citation>
    <scope>NUCLEOTIDE SEQUENCE [LARGE SCALE GENOMIC DNA]</scope>
    <source>
        <strain evidence="13">KACC 13778</strain>
    </source>
</reference>
<evidence type="ECO:0000313" key="12">
    <source>
        <dbReference type="EMBL" id="MFC5492480.1"/>
    </source>
</evidence>
<accession>A0ABW0MWP0</accession>
<dbReference type="InterPro" id="IPR017941">
    <property type="entry name" value="Rieske_2Fe-2S"/>
</dbReference>
<keyword evidence="13" id="KW-1185">Reference proteome</keyword>
<gene>
    <name evidence="12" type="ORF">ACFPKY_05195</name>
</gene>
<dbReference type="CDD" id="cd03467">
    <property type="entry name" value="Rieske"/>
    <property type="match status" value="1"/>
</dbReference>
<dbReference type="Gene3D" id="2.102.10.10">
    <property type="entry name" value="Rieske [2Fe-2S] iron-sulphur domain"/>
    <property type="match status" value="1"/>
</dbReference>
<evidence type="ECO:0000256" key="9">
    <source>
        <dbReference type="ARBA" id="ARBA00034078"/>
    </source>
</evidence>
<evidence type="ECO:0000256" key="6">
    <source>
        <dbReference type="ARBA" id="ARBA00023014"/>
    </source>
</evidence>